<dbReference type="EMBL" id="CM055743">
    <property type="protein sequence ID" value="KAJ7999342.1"/>
    <property type="molecule type" value="Genomic_DNA"/>
</dbReference>
<protein>
    <submittedName>
        <fullName evidence="1">Uncharacterized protein</fullName>
    </submittedName>
</protein>
<reference evidence="1" key="1">
    <citation type="submission" date="2021-05" db="EMBL/GenBank/DDBJ databases">
        <authorList>
            <person name="Pan Q."/>
            <person name="Jouanno E."/>
            <person name="Zahm M."/>
            <person name="Klopp C."/>
            <person name="Cabau C."/>
            <person name="Louis A."/>
            <person name="Berthelot C."/>
            <person name="Parey E."/>
            <person name="Roest Crollius H."/>
            <person name="Montfort J."/>
            <person name="Robinson-Rechavi M."/>
            <person name="Bouchez O."/>
            <person name="Lampietro C."/>
            <person name="Lopez Roques C."/>
            <person name="Donnadieu C."/>
            <person name="Postlethwait J."/>
            <person name="Bobe J."/>
            <person name="Dillon D."/>
            <person name="Chandos A."/>
            <person name="von Hippel F."/>
            <person name="Guiguen Y."/>
        </authorList>
    </citation>
    <scope>NUCLEOTIDE SEQUENCE</scope>
    <source>
        <strain evidence="1">YG-Jan2019</strain>
    </source>
</reference>
<evidence type="ECO:0000313" key="2">
    <source>
        <dbReference type="Proteomes" id="UP001157502"/>
    </source>
</evidence>
<name>A0ACC2G6S0_DALPE</name>
<evidence type="ECO:0000313" key="1">
    <source>
        <dbReference type="EMBL" id="KAJ7999342.1"/>
    </source>
</evidence>
<sequence>MVTLAPDQSGRAKCDLLKGGERLWSPAAPGHSGNPMSNIQHDTLLSLWGLGPAETMARGSVTRREGFRRYGKDEYQMGTKISLNEPQPLNMDDGVNPTYRKRCEDVLVDL</sequence>
<dbReference type="Proteomes" id="UP001157502">
    <property type="component" value="Chromosome 16"/>
</dbReference>
<organism evidence="1 2">
    <name type="scientific">Dallia pectoralis</name>
    <name type="common">Alaska blackfish</name>
    <dbReference type="NCBI Taxonomy" id="75939"/>
    <lineage>
        <taxon>Eukaryota</taxon>
        <taxon>Metazoa</taxon>
        <taxon>Chordata</taxon>
        <taxon>Craniata</taxon>
        <taxon>Vertebrata</taxon>
        <taxon>Euteleostomi</taxon>
        <taxon>Actinopterygii</taxon>
        <taxon>Neopterygii</taxon>
        <taxon>Teleostei</taxon>
        <taxon>Protacanthopterygii</taxon>
        <taxon>Esociformes</taxon>
        <taxon>Umbridae</taxon>
        <taxon>Dallia</taxon>
    </lineage>
</organism>
<proteinExistence type="predicted"/>
<comment type="caution">
    <text evidence="1">The sequence shown here is derived from an EMBL/GenBank/DDBJ whole genome shotgun (WGS) entry which is preliminary data.</text>
</comment>
<gene>
    <name evidence="1" type="ORF">DPEC_G00193390</name>
</gene>
<keyword evidence="2" id="KW-1185">Reference proteome</keyword>
<accession>A0ACC2G6S0</accession>